<dbReference type="EMBL" id="WIRE01000001">
    <property type="protein sequence ID" value="MQX54139.1"/>
    <property type="molecule type" value="Genomic_DNA"/>
</dbReference>
<proteinExistence type="predicted"/>
<sequence length="211" mass="23363">MNSQFQARQIKQIWQRGVARRQFLKWGLGGVAAATAIAAGGFALLRRSPHDELPTPDWVTGLSAAEYHLFDRARVVLLPVEGTPLVDSEAVPVVANVQTTLSYLDPATRKELGAGLSLFDNVVVFSHGCRFVDLEDAQARALFDRWGEGSVLQRTLTTVIKQLVYSAYWQEPATWPPTEFDGPVSEKWGLEYLGNAPMPQQPTIDVEQEQA</sequence>
<name>A0A6N7LUJ4_9GAMM</name>
<comment type="caution">
    <text evidence="2">The sequence shown here is derived from an EMBL/GenBank/DDBJ whole genome shotgun (WGS) entry which is preliminary data.</text>
</comment>
<keyword evidence="1" id="KW-1133">Transmembrane helix</keyword>
<protein>
    <submittedName>
        <fullName evidence="2">Uncharacterized protein</fullName>
    </submittedName>
</protein>
<gene>
    <name evidence="2" type="ORF">GFN93_12860</name>
</gene>
<dbReference type="PROSITE" id="PS51318">
    <property type="entry name" value="TAT"/>
    <property type="match status" value="1"/>
</dbReference>
<keyword evidence="1" id="KW-0812">Transmembrane</keyword>
<keyword evidence="3" id="KW-1185">Reference proteome</keyword>
<dbReference type="AlphaFoldDB" id="A0A6N7LUJ4"/>
<accession>A0A6N7LUJ4</accession>
<keyword evidence="1" id="KW-0472">Membrane</keyword>
<organism evidence="2 3">
    <name type="scientific">Alcanivorax sediminis</name>
    <dbReference type="NCBI Taxonomy" id="2663008"/>
    <lineage>
        <taxon>Bacteria</taxon>
        <taxon>Pseudomonadati</taxon>
        <taxon>Pseudomonadota</taxon>
        <taxon>Gammaproteobacteria</taxon>
        <taxon>Oceanospirillales</taxon>
        <taxon>Alcanivoracaceae</taxon>
        <taxon>Alcanivorax</taxon>
    </lineage>
</organism>
<dbReference type="Proteomes" id="UP000469421">
    <property type="component" value="Unassembled WGS sequence"/>
</dbReference>
<feature type="transmembrane region" description="Helical" evidence="1">
    <location>
        <begin position="23"/>
        <end position="45"/>
    </location>
</feature>
<evidence type="ECO:0000313" key="2">
    <source>
        <dbReference type="EMBL" id="MQX54139.1"/>
    </source>
</evidence>
<evidence type="ECO:0000313" key="3">
    <source>
        <dbReference type="Proteomes" id="UP000469421"/>
    </source>
</evidence>
<evidence type="ECO:0000256" key="1">
    <source>
        <dbReference type="SAM" id="Phobius"/>
    </source>
</evidence>
<dbReference type="InterPro" id="IPR006311">
    <property type="entry name" value="TAT_signal"/>
</dbReference>
<reference evidence="2 3" key="1">
    <citation type="submission" date="2019-10" db="EMBL/GenBank/DDBJ databases">
        <title>Alcanivorax sp.PA15-N-34 draft genome sequence.</title>
        <authorList>
            <person name="Liao X."/>
            <person name="Shao Z."/>
        </authorList>
    </citation>
    <scope>NUCLEOTIDE SEQUENCE [LARGE SCALE GENOMIC DNA]</scope>
    <source>
        <strain evidence="2 3">PA15-N-34</strain>
    </source>
</reference>
<dbReference type="RefSeq" id="WP_153501444.1">
    <property type="nucleotide sequence ID" value="NZ_WIRE01000001.1"/>
</dbReference>